<evidence type="ECO:0008006" key="2">
    <source>
        <dbReference type="Google" id="ProtNLM"/>
    </source>
</evidence>
<dbReference type="AlphaFoldDB" id="A0A0V0J8V2"/>
<protein>
    <recommendedName>
        <fullName evidence="2">Reverse transcriptase domain-containing protein</fullName>
    </recommendedName>
</protein>
<organism evidence="1">
    <name type="scientific">Schistocephalus solidus</name>
    <name type="common">Tapeworm</name>
    <dbReference type="NCBI Taxonomy" id="70667"/>
    <lineage>
        <taxon>Eukaryota</taxon>
        <taxon>Metazoa</taxon>
        <taxon>Spiralia</taxon>
        <taxon>Lophotrochozoa</taxon>
        <taxon>Platyhelminthes</taxon>
        <taxon>Cestoda</taxon>
        <taxon>Eucestoda</taxon>
        <taxon>Diphyllobothriidea</taxon>
        <taxon>Diphyllobothriidae</taxon>
        <taxon>Schistocephalus</taxon>
    </lineage>
</organism>
<evidence type="ECO:0000313" key="1">
    <source>
        <dbReference type="EMBL" id="JAP62117.1"/>
    </source>
</evidence>
<dbReference type="PANTHER" id="PTHR47027:SF26">
    <property type="entry name" value="REVERSE TRANSCRIPTASE DOMAIN-CONTAINING PROTEIN"/>
    <property type="match status" value="1"/>
</dbReference>
<dbReference type="EMBL" id="GEEE01001108">
    <property type="protein sequence ID" value="JAP62117.1"/>
    <property type="molecule type" value="Transcribed_RNA"/>
</dbReference>
<name>A0A0V0J8V2_SCHSO</name>
<dbReference type="PANTHER" id="PTHR47027">
    <property type="entry name" value="REVERSE TRANSCRIPTASE DOMAIN-CONTAINING PROTEIN"/>
    <property type="match status" value="1"/>
</dbReference>
<gene>
    <name evidence="1" type="ORF">TR153279</name>
</gene>
<accession>A0A0V0J8V2</accession>
<sequence>MQKFGCHDRFPHMVRQLRDGTMARVTDNRTVSEAFAASNGVKHGCVQNPIIFSLKCSLVFADYCTLNATRERGMQRSIDLFAAACDNFGLRNNTDKTTFIHKPPPNTTYNELASMSTALN</sequence>
<reference evidence="1" key="1">
    <citation type="submission" date="2016-01" db="EMBL/GenBank/DDBJ databases">
        <title>Reference transcriptome for the parasite Schistocephalus solidus: insights into the molecular evolution of parasitism.</title>
        <authorList>
            <person name="Hebert F.O."/>
            <person name="Grambauer S."/>
            <person name="Barber I."/>
            <person name="Landry C.R."/>
            <person name="Aubin-Horth N."/>
        </authorList>
    </citation>
    <scope>NUCLEOTIDE SEQUENCE</scope>
</reference>
<proteinExistence type="predicted"/>